<organism evidence="1 2">
    <name type="scientific">Flavobacterium cyanobacteriorum</name>
    <dbReference type="NCBI Taxonomy" id="2022802"/>
    <lineage>
        <taxon>Bacteria</taxon>
        <taxon>Pseudomonadati</taxon>
        <taxon>Bacteroidota</taxon>
        <taxon>Flavobacteriia</taxon>
        <taxon>Flavobacteriales</taxon>
        <taxon>Flavobacteriaceae</taxon>
        <taxon>Flavobacterium</taxon>
    </lineage>
</organism>
<protein>
    <submittedName>
        <fullName evidence="1">Uncharacterized protein</fullName>
    </submittedName>
</protein>
<comment type="caution">
    <text evidence="1">The sequence shown here is derived from an EMBL/GenBank/DDBJ whole genome shotgun (WGS) entry which is preliminary data.</text>
</comment>
<dbReference type="Proteomes" id="UP000216605">
    <property type="component" value="Unassembled WGS sequence"/>
</dbReference>
<evidence type="ECO:0000313" key="1">
    <source>
        <dbReference type="EMBL" id="OYQ41587.1"/>
    </source>
</evidence>
<proteinExistence type="predicted"/>
<dbReference type="EMBL" id="NOXV01000202">
    <property type="protein sequence ID" value="OYQ41587.1"/>
    <property type="molecule type" value="Genomic_DNA"/>
</dbReference>
<sequence length="346" mass="40592">MISGFVYSQSITLKIISSRDELPIEGTLIYNENVFLGETNSKGEFTLARSFDKLKIIKEGYDDLELVKDDVENWNGIIKLNPIALIELEELILTNISENPLSVLRKVKESRYKQFPKPSNYFHSKVEFKCEDQTIFSFNNVIFLSESLQVNNKNRIIYAGKKKTDYKNNLIEVFEIYEKECQIPVTTSIYCSLGFHEISPVFEGNLYNYELEKTADFFVLRFTPKKKNAKLLYKGYFIIDKSDYGIIELHISLANSKNNFWTINSYKTDQKTKYTFQIMEDTFMFKFSKSDNNYFLESSSRNMTCIQKEGNHIGKQFSFNFYNEETVSHSGLEFKEYDFINNTFKK</sequence>
<keyword evidence="2" id="KW-1185">Reference proteome</keyword>
<evidence type="ECO:0000313" key="2">
    <source>
        <dbReference type="Proteomes" id="UP000216605"/>
    </source>
</evidence>
<dbReference type="AlphaFoldDB" id="A0A255ZJ50"/>
<name>A0A255ZJ50_9FLAO</name>
<gene>
    <name evidence="1" type="ORF">CHU92_04320</name>
</gene>
<reference evidence="1 2" key="1">
    <citation type="submission" date="2017-07" db="EMBL/GenBank/DDBJ databases">
        <title>Flavobacterium cyanobacteriorum sp. nov., isolated from cyanobacterial aggregates in a eutrophic lake.</title>
        <authorList>
            <person name="Cai H."/>
        </authorList>
    </citation>
    <scope>NUCLEOTIDE SEQUENCE [LARGE SCALE GENOMIC DNA]</scope>
    <source>
        <strain evidence="1 2">TH021</strain>
    </source>
</reference>
<accession>A0A255ZJ50</accession>